<comment type="similarity">
    <text evidence="2">Belongs to the ferredoxin--NADP reductase type 1 family.</text>
</comment>
<name>A0A3N6X5I8_9ACTN</name>
<evidence type="ECO:0000256" key="4">
    <source>
        <dbReference type="ARBA" id="ARBA00022630"/>
    </source>
</evidence>
<dbReference type="InterPro" id="IPR055275">
    <property type="entry name" value="Ferredox_Rdtase"/>
</dbReference>
<dbReference type="Pfam" id="PF00037">
    <property type="entry name" value="Fer4"/>
    <property type="match status" value="1"/>
</dbReference>
<dbReference type="PROSITE" id="PS00198">
    <property type="entry name" value="4FE4S_FER_1"/>
    <property type="match status" value="1"/>
</dbReference>
<dbReference type="PROSITE" id="PS51379">
    <property type="entry name" value="4FE4S_FER_2"/>
    <property type="match status" value="2"/>
</dbReference>
<gene>
    <name evidence="15" type="ORF">EHW97_04200</name>
</gene>
<organism evidence="15 16">
    <name type="scientific">Aeromicrobium camelliae</name>
    <dbReference type="NCBI Taxonomy" id="1538144"/>
    <lineage>
        <taxon>Bacteria</taxon>
        <taxon>Bacillati</taxon>
        <taxon>Actinomycetota</taxon>
        <taxon>Actinomycetes</taxon>
        <taxon>Propionibacteriales</taxon>
        <taxon>Nocardioidaceae</taxon>
        <taxon>Aeromicrobium</taxon>
    </lineage>
</organism>
<evidence type="ECO:0000256" key="8">
    <source>
        <dbReference type="ARBA" id="ARBA00023002"/>
    </source>
</evidence>
<dbReference type="GO" id="GO:0051536">
    <property type="term" value="F:iron-sulfur cluster binding"/>
    <property type="evidence" value="ECO:0007669"/>
    <property type="project" value="UniProtKB-KW"/>
</dbReference>
<reference evidence="15 16" key="1">
    <citation type="submission" date="2018-11" db="EMBL/GenBank/DDBJ databases">
        <authorList>
            <person name="Li F."/>
        </authorList>
    </citation>
    <scope>NUCLEOTIDE SEQUENCE [LARGE SCALE GENOMIC DNA]</scope>
    <source>
        <strain evidence="15 16">YS17T</strain>
    </source>
</reference>
<evidence type="ECO:0000256" key="2">
    <source>
        <dbReference type="ARBA" id="ARBA00008312"/>
    </source>
</evidence>
<sequence>MPYVITRSCCNDASCVPVCPVNCIHPTPDEPDYRTAEMLYIDPDVCVECGACMDVCPVSAIAPDYELPESMERYEQINARYYLDPEHADYPQTPNAPRHREWDGTWEGPLRVAVVGSGPSACYVAEELLGTRGLDVQVDMFERLPVPFGLVRYGVAPDHQDTKVVADSFASLFRRSGFRIFLNVEVGRDVTFDQLQERYHAVVFAVGATRDRRLGVEGEELPGSHAATEFVGWYNGHPDHADRTFDLSGERAVIVGNGNVALDVARVLTADVAVLEQSDIADHALEALRSSRIREVVVVGRRGPAEAAYTTPELLGLLATRGVHVRVEGADPAAISAADDIARLKVEVLGEAAASEPRPGDRTITLRFLASPTAVLGEDRVTGVRLAVNELVDEAGRMAARPTGVTEELGCDLLLRSVGYYGEPIPGLPFDSDRGVVPNSEGKVVDPEGSWSGRAYVAGWIKRGPSGVIGTNKLCAQETVTALLRDVRDGVVGPELAESADIAEILPEHLDAAAWKRIDRHERAAGRPAGRPRVKQVRVDDLIAVGRNDG</sequence>
<feature type="binding site" evidence="13">
    <location>
        <begin position="257"/>
        <end position="260"/>
    </location>
    <ligand>
        <name>NADP(+)</name>
        <dbReference type="ChEBI" id="CHEBI:58349"/>
    </ligand>
</feature>
<keyword evidence="4" id="KW-0285">Flavoprotein</keyword>
<feature type="binding site" evidence="13">
    <location>
        <begin position="301"/>
        <end position="302"/>
    </location>
    <ligand>
        <name>NADP(+)</name>
        <dbReference type="ChEBI" id="CHEBI:58349"/>
    </ligand>
</feature>
<dbReference type="PANTHER" id="PTHR48467:SF1">
    <property type="entry name" value="GLUTAMATE SYNTHASE 1 [NADH], CHLOROPLASTIC-LIKE"/>
    <property type="match status" value="1"/>
</dbReference>
<evidence type="ECO:0000313" key="15">
    <source>
        <dbReference type="EMBL" id="RQN08913.1"/>
    </source>
</evidence>
<dbReference type="InterPro" id="IPR017900">
    <property type="entry name" value="4Fe4S_Fe_S_CS"/>
</dbReference>
<feature type="binding site" evidence="12">
    <location>
        <position position="120"/>
    </location>
    <ligand>
        <name>FAD</name>
        <dbReference type="ChEBI" id="CHEBI:57692"/>
    </ligand>
</feature>
<keyword evidence="7 13" id="KW-0521">NADP</keyword>
<dbReference type="PANTHER" id="PTHR48467">
    <property type="entry name" value="GLUTAMATE SYNTHASE 1 [NADH], CHLOROPLASTIC-LIKE"/>
    <property type="match status" value="1"/>
</dbReference>
<dbReference type="InterPro" id="IPR023753">
    <property type="entry name" value="FAD/NAD-binding_dom"/>
</dbReference>
<comment type="cofactor">
    <cofactor evidence="1 12">
        <name>FAD</name>
        <dbReference type="ChEBI" id="CHEBI:57692"/>
    </cofactor>
</comment>
<evidence type="ECO:0000256" key="13">
    <source>
        <dbReference type="PIRSR" id="PIRSR000362-2"/>
    </source>
</evidence>
<evidence type="ECO:0000256" key="12">
    <source>
        <dbReference type="PIRSR" id="PIRSR000362-1"/>
    </source>
</evidence>
<keyword evidence="6 12" id="KW-0274">FAD</keyword>
<feature type="binding site" evidence="12">
    <location>
        <position position="460"/>
    </location>
    <ligand>
        <name>FAD</name>
        <dbReference type="ChEBI" id="CHEBI:57692"/>
    </ligand>
</feature>
<evidence type="ECO:0000259" key="14">
    <source>
        <dbReference type="PROSITE" id="PS51379"/>
    </source>
</evidence>
<keyword evidence="8" id="KW-0560">Oxidoreductase</keyword>
<evidence type="ECO:0000256" key="10">
    <source>
        <dbReference type="ARBA" id="ARBA00023014"/>
    </source>
</evidence>
<evidence type="ECO:0000256" key="7">
    <source>
        <dbReference type="ARBA" id="ARBA00022857"/>
    </source>
</evidence>
<feature type="binding site" evidence="12">
    <location>
        <position position="142"/>
    </location>
    <ligand>
        <name>FAD</name>
        <dbReference type="ChEBI" id="CHEBI:57692"/>
    </ligand>
</feature>
<feature type="domain" description="4Fe-4S ferredoxin-type" evidence="14">
    <location>
        <begin position="1"/>
        <end position="29"/>
    </location>
</feature>
<dbReference type="GO" id="GO:0004324">
    <property type="term" value="F:ferredoxin-NADP+ reductase activity"/>
    <property type="evidence" value="ECO:0007669"/>
    <property type="project" value="UniProtKB-EC"/>
</dbReference>
<dbReference type="Gene3D" id="3.50.50.60">
    <property type="entry name" value="FAD/NAD(P)-binding domain"/>
    <property type="match status" value="1"/>
</dbReference>
<keyword evidence="5" id="KW-0479">Metal-binding</keyword>
<dbReference type="Proteomes" id="UP000275225">
    <property type="component" value="Unassembled WGS sequence"/>
</dbReference>
<evidence type="ECO:0000256" key="6">
    <source>
        <dbReference type="ARBA" id="ARBA00022827"/>
    </source>
</evidence>
<evidence type="ECO:0000256" key="11">
    <source>
        <dbReference type="ARBA" id="ARBA00047776"/>
    </source>
</evidence>
<dbReference type="AlphaFoldDB" id="A0A3N6X5I8"/>
<feature type="domain" description="4Fe-4S ferredoxin-type" evidence="14">
    <location>
        <begin position="37"/>
        <end position="66"/>
    </location>
</feature>
<dbReference type="SUPFAM" id="SSF51971">
    <property type="entry name" value="Nucleotide-binding domain"/>
    <property type="match status" value="1"/>
</dbReference>
<proteinExistence type="inferred from homology"/>
<dbReference type="PIRSF" id="PIRSF000362">
    <property type="entry name" value="FNR"/>
    <property type="match status" value="1"/>
</dbReference>
<evidence type="ECO:0000256" key="9">
    <source>
        <dbReference type="ARBA" id="ARBA00023004"/>
    </source>
</evidence>
<dbReference type="GO" id="GO:0046872">
    <property type="term" value="F:metal ion binding"/>
    <property type="evidence" value="ECO:0007669"/>
    <property type="project" value="UniProtKB-KW"/>
</dbReference>
<evidence type="ECO:0000256" key="3">
    <source>
        <dbReference type="ARBA" id="ARBA00013223"/>
    </source>
</evidence>
<feature type="binding site" evidence="12">
    <location>
        <begin position="467"/>
        <end position="469"/>
    </location>
    <ligand>
        <name>FAD</name>
        <dbReference type="ChEBI" id="CHEBI:57692"/>
    </ligand>
</feature>
<dbReference type="EMBL" id="RQJX01000004">
    <property type="protein sequence ID" value="RQN08913.1"/>
    <property type="molecule type" value="Genomic_DNA"/>
</dbReference>
<keyword evidence="10" id="KW-0411">Iron-sulfur</keyword>
<dbReference type="InterPro" id="IPR021163">
    <property type="entry name" value="Ferredox_Rdtase_adrenod"/>
</dbReference>
<dbReference type="EC" id="1.18.1.2" evidence="3"/>
<keyword evidence="16" id="KW-1185">Reference proteome</keyword>
<dbReference type="SUPFAM" id="SSF54862">
    <property type="entry name" value="4Fe-4S ferredoxins"/>
    <property type="match status" value="1"/>
</dbReference>
<dbReference type="InterPro" id="IPR017896">
    <property type="entry name" value="4Fe4S_Fe-S-bd"/>
</dbReference>
<evidence type="ECO:0000256" key="5">
    <source>
        <dbReference type="ARBA" id="ARBA00022723"/>
    </source>
</evidence>
<comment type="caution">
    <text evidence="15">The sequence shown here is derived from an EMBL/GenBank/DDBJ whole genome shotgun (WGS) entry which is preliminary data.</text>
</comment>
<accession>A0A3N6X5I8</accession>
<dbReference type="Gene3D" id="3.30.70.20">
    <property type="match status" value="1"/>
</dbReference>
<feature type="binding site" evidence="12">
    <location>
        <position position="150"/>
    </location>
    <ligand>
        <name>FAD</name>
        <dbReference type="ChEBI" id="CHEBI:57692"/>
    </ligand>
</feature>
<dbReference type="OrthoDB" id="289202at2"/>
<evidence type="ECO:0000256" key="1">
    <source>
        <dbReference type="ARBA" id="ARBA00001974"/>
    </source>
</evidence>
<feature type="binding site" evidence="13">
    <location>
        <position position="467"/>
    </location>
    <ligand>
        <name>NADP(+)</name>
        <dbReference type="ChEBI" id="CHEBI:58349"/>
    </ligand>
</feature>
<comment type="catalytic activity">
    <reaction evidence="11">
        <text>2 reduced [2Fe-2S]-[ferredoxin] + NADP(+) + H(+) = 2 oxidized [2Fe-2S]-[ferredoxin] + NADPH</text>
        <dbReference type="Rhea" id="RHEA:20125"/>
        <dbReference type="Rhea" id="RHEA-COMP:10000"/>
        <dbReference type="Rhea" id="RHEA-COMP:10001"/>
        <dbReference type="ChEBI" id="CHEBI:15378"/>
        <dbReference type="ChEBI" id="CHEBI:33737"/>
        <dbReference type="ChEBI" id="CHEBI:33738"/>
        <dbReference type="ChEBI" id="CHEBI:57783"/>
        <dbReference type="ChEBI" id="CHEBI:58349"/>
        <dbReference type="EC" id="1.18.1.2"/>
    </reaction>
</comment>
<dbReference type="PRINTS" id="PR00419">
    <property type="entry name" value="ADXRDTASE"/>
</dbReference>
<feature type="binding site" evidence="13">
    <location>
        <position position="313"/>
    </location>
    <ligand>
        <name>NADP(+)</name>
        <dbReference type="ChEBI" id="CHEBI:58349"/>
    </ligand>
</feature>
<dbReference type="Pfam" id="PF07992">
    <property type="entry name" value="Pyr_redox_2"/>
    <property type="match status" value="1"/>
</dbReference>
<feature type="binding site" evidence="12">
    <location>
        <position position="186"/>
    </location>
    <ligand>
        <name>FAD</name>
        <dbReference type="ChEBI" id="CHEBI:57692"/>
    </ligand>
</feature>
<dbReference type="RefSeq" id="WP_124235921.1">
    <property type="nucleotide sequence ID" value="NZ_JBHUFI010000001.1"/>
</dbReference>
<dbReference type="Gene3D" id="3.40.50.720">
    <property type="entry name" value="NAD(P)-binding Rossmann-like Domain"/>
    <property type="match status" value="1"/>
</dbReference>
<keyword evidence="9" id="KW-0408">Iron</keyword>
<protein>
    <recommendedName>
        <fullName evidence="3">ferredoxin--NADP(+) reductase</fullName>
        <ecNumber evidence="3">1.18.1.2</ecNumber>
    </recommendedName>
</protein>
<evidence type="ECO:0000313" key="16">
    <source>
        <dbReference type="Proteomes" id="UP000275225"/>
    </source>
</evidence>
<dbReference type="InterPro" id="IPR036188">
    <property type="entry name" value="FAD/NAD-bd_sf"/>
</dbReference>